<dbReference type="NCBIfam" id="TIGR00787">
    <property type="entry name" value="dctP"/>
    <property type="match status" value="1"/>
</dbReference>
<dbReference type="GO" id="GO:0030288">
    <property type="term" value="C:outer membrane-bounded periplasmic space"/>
    <property type="evidence" value="ECO:0007669"/>
    <property type="project" value="InterPro"/>
</dbReference>
<dbReference type="EMBL" id="JAVMIP010000019">
    <property type="protein sequence ID" value="MDS3861965.1"/>
    <property type="molecule type" value="Genomic_DNA"/>
</dbReference>
<evidence type="ECO:0000256" key="5">
    <source>
        <dbReference type="SAM" id="SignalP"/>
    </source>
</evidence>
<reference evidence="7" key="1">
    <citation type="submission" date="2023-07" db="EMBL/GenBank/DDBJ databases">
        <authorList>
            <person name="Luz R."/>
            <person name="Cordeiro R."/>
            <person name="Fonseca A."/>
            <person name="Goncalves V."/>
        </authorList>
    </citation>
    <scope>NUCLEOTIDE SEQUENCE [LARGE SCALE GENOMIC DNA]</scope>
    <source>
        <strain evidence="7">BACA0444</strain>
    </source>
</reference>
<dbReference type="InterPro" id="IPR038404">
    <property type="entry name" value="TRAP_DctP_sf"/>
</dbReference>
<keyword evidence="3" id="KW-0813">Transport</keyword>
<evidence type="ECO:0000256" key="3">
    <source>
        <dbReference type="ARBA" id="ARBA00022448"/>
    </source>
</evidence>
<dbReference type="PANTHER" id="PTHR33376">
    <property type="match status" value="1"/>
</dbReference>
<evidence type="ECO:0000313" key="6">
    <source>
        <dbReference type="EMBL" id="MDS3861965.1"/>
    </source>
</evidence>
<evidence type="ECO:0000256" key="1">
    <source>
        <dbReference type="ARBA" id="ARBA00004196"/>
    </source>
</evidence>
<organism evidence="6 7">
    <name type="scientific">Pseudocalidococcus azoricus BACA0444</name>
    <dbReference type="NCBI Taxonomy" id="2918990"/>
    <lineage>
        <taxon>Bacteria</taxon>
        <taxon>Bacillati</taxon>
        <taxon>Cyanobacteriota</taxon>
        <taxon>Cyanophyceae</taxon>
        <taxon>Acaryochloridales</taxon>
        <taxon>Thermosynechococcaceae</taxon>
        <taxon>Pseudocalidococcus</taxon>
        <taxon>Pseudocalidococcus azoricus</taxon>
    </lineage>
</organism>
<dbReference type="InterPro" id="IPR006311">
    <property type="entry name" value="TAT_signal"/>
</dbReference>
<gene>
    <name evidence="6" type="ORF">RIF25_14265</name>
</gene>
<dbReference type="InterPro" id="IPR004682">
    <property type="entry name" value="TRAP_DctP"/>
</dbReference>
<proteinExistence type="inferred from homology"/>
<sequence length="373" mass="42083">MAKISRRKFLTLASATTLTAMGASRLHAAESGQTLEQALDQRLPFPGQYGKDYNQAKIKAFHLHNQSLTSPLHQSLLALWQDVYQKTNGELLVTPLHYDASLPAGDPQAVRLVAEGRFELVSVAGPIIDKLCPQAISIQNFPFLYQSPEDVYRIINQPQFPQALNQAVARYNLTYLRYGTFDNGMRVITSIESRPIRTTQDLVNLRIRIPPSNDMKATMEALGAKTEAFTMNQVYGALAKQLVQAQENPYAVAMDFELYKVTKYLNLTNHAWSGYNIFFNTKFWQSLSQSTRSIITELMPIYQAKNLQAQQDYNKKVYQQLIQDKGMIATEPDMSPAPHKLIGVYQSIYGQLNPLLQLLVKDKLSALTGLRFS</sequence>
<dbReference type="Gene3D" id="3.40.190.170">
    <property type="entry name" value="Bacterial extracellular solute-binding protein, family 7"/>
    <property type="match status" value="1"/>
</dbReference>
<feature type="signal peptide" evidence="5">
    <location>
        <begin position="1"/>
        <end position="28"/>
    </location>
</feature>
<keyword evidence="4 5" id="KW-0732">Signal</keyword>
<dbReference type="PANTHER" id="PTHR33376:SF4">
    <property type="entry name" value="SIALIC ACID-BINDING PERIPLASMIC PROTEIN SIAP"/>
    <property type="match status" value="1"/>
</dbReference>
<evidence type="ECO:0000256" key="2">
    <source>
        <dbReference type="ARBA" id="ARBA00009023"/>
    </source>
</evidence>
<dbReference type="Pfam" id="PF03480">
    <property type="entry name" value="DctP"/>
    <property type="match status" value="1"/>
</dbReference>
<dbReference type="AlphaFoldDB" id="A0AAE4FTI1"/>
<dbReference type="CDD" id="cd13603">
    <property type="entry name" value="PBP2_TRAP_Siap_TeaA_like"/>
    <property type="match status" value="1"/>
</dbReference>
<evidence type="ECO:0000256" key="4">
    <source>
        <dbReference type="ARBA" id="ARBA00022729"/>
    </source>
</evidence>
<protein>
    <submittedName>
        <fullName evidence="6">DctP family TRAP transporter solute-binding subunit</fullName>
    </submittedName>
</protein>
<feature type="chain" id="PRO_5042004984" evidence="5">
    <location>
        <begin position="29"/>
        <end position="373"/>
    </location>
</feature>
<comment type="subcellular location">
    <subcellularLocation>
        <location evidence="1">Cell envelope</location>
    </subcellularLocation>
</comment>
<comment type="caution">
    <text evidence="6">The sequence shown here is derived from an EMBL/GenBank/DDBJ whole genome shotgun (WGS) entry which is preliminary data.</text>
</comment>
<dbReference type="GO" id="GO:0055085">
    <property type="term" value="P:transmembrane transport"/>
    <property type="evidence" value="ECO:0007669"/>
    <property type="project" value="InterPro"/>
</dbReference>
<name>A0AAE4FTI1_9CYAN</name>
<dbReference type="PROSITE" id="PS51318">
    <property type="entry name" value="TAT"/>
    <property type="match status" value="1"/>
</dbReference>
<dbReference type="InterPro" id="IPR018389">
    <property type="entry name" value="DctP_fam"/>
</dbReference>
<evidence type="ECO:0000313" key="7">
    <source>
        <dbReference type="Proteomes" id="UP001268256"/>
    </source>
</evidence>
<dbReference type="NCBIfam" id="NF037995">
    <property type="entry name" value="TRAP_S1"/>
    <property type="match status" value="1"/>
</dbReference>
<dbReference type="RefSeq" id="WP_322879186.1">
    <property type="nucleotide sequence ID" value="NZ_JAVMIP010000019.1"/>
</dbReference>
<accession>A0AAE4FTI1</accession>
<comment type="similarity">
    <text evidence="2">Belongs to the bacterial solute-binding protein 7 family.</text>
</comment>
<keyword evidence="7" id="KW-1185">Reference proteome</keyword>
<dbReference type="Proteomes" id="UP001268256">
    <property type="component" value="Unassembled WGS sequence"/>
</dbReference>